<accession>A0A7E4ULL6</accession>
<feature type="transmembrane region" description="Helical" evidence="1">
    <location>
        <begin position="242"/>
        <end position="268"/>
    </location>
</feature>
<evidence type="ECO:0000256" key="1">
    <source>
        <dbReference type="SAM" id="Phobius"/>
    </source>
</evidence>
<evidence type="ECO:0000313" key="3">
    <source>
        <dbReference type="WBParaSite" id="Pan_g10230.t2"/>
    </source>
</evidence>
<keyword evidence="1" id="KW-1133">Transmembrane helix</keyword>
<reference evidence="3" key="2">
    <citation type="submission" date="2020-10" db="UniProtKB">
        <authorList>
            <consortium name="WormBaseParasite"/>
        </authorList>
    </citation>
    <scope>IDENTIFICATION</scope>
</reference>
<proteinExistence type="predicted"/>
<sequence length="316" mass="35422">MTALSKYTVKSSRTALLTIAVTFSFDLIPHLLSTITYQGVDAKNGILYFFIRPIFEVNSELVTLIAVTSFLFMLNLYFTTVPIQFVNRYIYLTQFHAMDIEIHMKMSCSAVIASALLSLSIFVAFHDSEERYKASLTTLQSDPFYADEIPPFITCNNRSQFLIMYFAAIITLAIAVGGVIVYCNKHVYDRLSRIKKFIRKDTVKAAQQISNVLIVQVFVMLVFYFAPTIVLIGGVYTSLSDMTVVLMLIIPVLQLAPVVNAVAAIVLIKCYRERMTCNGVNSVTNFGRDIVSENVSIPPFECEADQRVPSVDESTV</sequence>
<dbReference type="InterPro" id="IPR019422">
    <property type="entry name" value="7TM_GPCR_serpentine_rcpt_Srh"/>
</dbReference>
<dbReference type="AlphaFoldDB" id="A0A7E4ULL6"/>
<feature type="transmembrane region" description="Helical" evidence="1">
    <location>
        <begin position="162"/>
        <end position="188"/>
    </location>
</feature>
<feature type="transmembrane region" description="Helical" evidence="1">
    <location>
        <begin position="61"/>
        <end position="85"/>
    </location>
</feature>
<keyword evidence="1" id="KW-0472">Membrane</keyword>
<keyword evidence="2" id="KW-1185">Reference proteome</keyword>
<dbReference type="WBParaSite" id="Pan_g10230.t2">
    <property type="protein sequence ID" value="Pan_g10230.t2"/>
    <property type="gene ID" value="Pan_g10230"/>
</dbReference>
<evidence type="ECO:0000313" key="2">
    <source>
        <dbReference type="Proteomes" id="UP000492821"/>
    </source>
</evidence>
<name>A0A7E4ULL6_PANRE</name>
<dbReference type="Proteomes" id="UP000492821">
    <property type="component" value="Unassembled WGS sequence"/>
</dbReference>
<organism evidence="2 3">
    <name type="scientific">Panagrellus redivivus</name>
    <name type="common">Microworm</name>
    <dbReference type="NCBI Taxonomy" id="6233"/>
    <lineage>
        <taxon>Eukaryota</taxon>
        <taxon>Metazoa</taxon>
        <taxon>Ecdysozoa</taxon>
        <taxon>Nematoda</taxon>
        <taxon>Chromadorea</taxon>
        <taxon>Rhabditida</taxon>
        <taxon>Tylenchina</taxon>
        <taxon>Panagrolaimomorpha</taxon>
        <taxon>Panagrolaimoidea</taxon>
        <taxon>Panagrolaimidae</taxon>
        <taxon>Panagrellus</taxon>
    </lineage>
</organism>
<protein>
    <submittedName>
        <fullName evidence="3">G-protein coupled receptors family 1 profile domain-containing protein</fullName>
    </submittedName>
</protein>
<dbReference type="Pfam" id="PF10318">
    <property type="entry name" value="7TM_GPCR_Srh"/>
    <property type="match status" value="1"/>
</dbReference>
<keyword evidence="1" id="KW-0812">Transmembrane</keyword>
<feature type="transmembrane region" description="Helical" evidence="1">
    <location>
        <begin position="106"/>
        <end position="125"/>
    </location>
</feature>
<reference evidence="2" key="1">
    <citation type="journal article" date="2013" name="Genetics">
        <title>The draft genome and transcriptome of Panagrellus redivivus are shaped by the harsh demands of a free-living lifestyle.</title>
        <authorList>
            <person name="Srinivasan J."/>
            <person name="Dillman A.R."/>
            <person name="Macchietto M.G."/>
            <person name="Heikkinen L."/>
            <person name="Lakso M."/>
            <person name="Fracchia K.M."/>
            <person name="Antoshechkin I."/>
            <person name="Mortazavi A."/>
            <person name="Wong G."/>
            <person name="Sternberg P.W."/>
        </authorList>
    </citation>
    <scope>NUCLEOTIDE SEQUENCE [LARGE SCALE GENOMIC DNA]</scope>
    <source>
        <strain evidence="2">MT8872</strain>
    </source>
</reference>
<feature type="transmembrane region" description="Helical" evidence="1">
    <location>
        <begin position="209"/>
        <end position="236"/>
    </location>
</feature>